<dbReference type="EMBL" id="MHCV01000006">
    <property type="protein sequence ID" value="OGY27977.1"/>
    <property type="molecule type" value="Genomic_DNA"/>
</dbReference>
<comment type="caution">
    <text evidence="1">The sequence shown here is derived from an EMBL/GenBank/DDBJ whole genome shotgun (WGS) entry which is preliminary data.</text>
</comment>
<evidence type="ECO:0000313" key="1">
    <source>
        <dbReference type="EMBL" id="OGY27977.1"/>
    </source>
</evidence>
<reference evidence="1 2" key="1">
    <citation type="journal article" date="2016" name="Nat. Commun.">
        <title>Thousands of microbial genomes shed light on interconnected biogeochemical processes in an aquifer system.</title>
        <authorList>
            <person name="Anantharaman K."/>
            <person name="Brown C.T."/>
            <person name="Hug L.A."/>
            <person name="Sharon I."/>
            <person name="Castelle C.J."/>
            <person name="Probst A.J."/>
            <person name="Thomas B.C."/>
            <person name="Singh A."/>
            <person name="Wilkins M.J."/>
            <person name="Karaoz U."/>
            <person name="Brodie E.L."/>
            <person name="Williams K.H."/>
            <person name="Hubbard S.S."/>
            <person name="Banfield J.F."/>
        </authorList>
    </citation>
    <scope>NUCLEOTIDE SEQUENCE [LARGE SCALE GENOMIC DNA]</scope>
</reference>
<accession>A0A1G1WL85</accession>
<sequence>MPKWARRKGIMFGLDRLNDVARQLPTLPDPKSPRERGMLLLIKAHGWWGYGWLPKITFDELVKGLWEIYNVSEEFRDPDTSVLLARGIAWEVIEPSETGIDEVTSLAKQYDTAVLLSYPTEMLDANLRDMAAARVAS</sequence>
<gene>
    <name evidence="1" type="ORF">A2864_00625</name>
</gene>
<evidence type="ECO:0000313" key="2">
    <source>
        <dbReference type="Proteomes" id="UP000177900"/>
    </source>
</evidence>
<protein>
    <submittedName>
        <fullName evidence="1">Uncharacterized protein</fullName>
    </submittedName>
</protein>
<organism evidence="1 2">
    <name type="scientific">Candidatus Woykebacteria bacterium RIFCSPHIGHO2_01_FULL_39_12</name>
    <dbReference type="NCBI Taxonomy" id="1802599"/>
    <lineage>
        <taxon>Bacteria</taxon>
        <taxon>Candidatus Woykeibacteriota</taxon>
    </lineage>
</organism>
<name>A0A1G1WL85_9BACT</name>
<dbReference type="AlphaFoldDB" id="A0A1G1WL85"/>
<dbReference type="Proteomes" id="UP000177900">
    <property type="component" value="Unassembled WGS sequence"/>
</dbReference>
<proteinExistence type="predicted"/>